<keyword evidence="1" id="KW-0479">Metal-binding</keyword>
<feature type="compositionally biased region" description="Low complexity" evidence="2">
    <location>
        <begin position="81"/>
        <end position="103"/>
    </location>
</feature>
<evidence type="ECO:0000313" key="4">
    <source>
        <dbReference type="EMBL" id="KAL2916746.1"/>
    </source>
</evidence>
<dbReference type="EMBL" id="JADGIZ020000014">
    <property type="protein sequence ID" value="KAL2916746.1"/>
    <property type="molecule type" value="Genomic_DNA"/>
</dbReference>
<comment type="caution">
    <text evidence="4">The sequence shown here is derived from an EMBL/GenBank/DDBJ whole genome shotgun (WGS) entry which is preliminary data.</text>
</comment>
<dbReference type="InterPro" id="IPR013087">
    <property type="entry name" value="Znf_C2H2_type"/>
</dbReference>
<dbReference type="InterPro" id="IPR036236">
    <property type="entry name" value="Znf_C2H2_sf"/>
</dbReference>
<dbReference type="SUPFAM" id="SSF57667">
    <property type="entry name" value="beta-beta-alpha zinc fingers"/>
    <property type="match status" value="1"/>
</dbReference>
<gene>
    <name evidence="4" type="ORF">HK105_203525</name>
</gene>
<organism evidence="4 5">
    <name type="scientific">Polyrhizophydium stewartii</name>
    <dbReference type="NCBI Taxonomy" id="2732419"/>
    <lineage>
        <taxon>Eukaryota</taxon>
        <taxon>Fungi</taxon>
        <taxon>Fungi incertae sedis</taxon>
        <taxon>Chytridiomycota</taxon>
        <taxon>Chytridiomycota incertae sedis</taxon>
        <taxon>Chytridiomycetes</taxon>
        <taxon>Rhizophydiales</taxon>
        <taxon>Rhizophydiales incertae sedis</taxon>
        <taxon>Polyrhizophydium</taxon>
    </lineage>
</organism>
<feature type="domain" description="C2H2-type" evidence="3">
    <location>
        <begin position="14"/>
        <end position="39"/>
    </location>
</feature>
<feature type="compositionally biased region" description="Low complexity" evidence="2">
    <location>
        <begin position="119"/>
        <end position="133"/>
    </location>
</feature>
<reference evidence="4 5" key="1">
    <citation type="submission" date="2023-09" db="EMBL/GenBank/DDBJ databases">
        <title>Pangenome analysis of Batrachochytrium dendrobatidis and related Chytrids.</title>
        <authorList>
            <person name="Yacoub M.N."/>
            <person name="Stajich J.E."/>
            <person name="James T.Y."/>
        </authorList>
    </citation>
    <scope>NUCLEOTIDE SEQUENCE [LARGE SCALE GENOMIC DNA]</scope>
    <source>
        <strain evidence="4 5">JEL0888</strain>
    </source>
</reference>
<proteinExistence type="predicted"/>
<name>A0ABR4NB52_9FUNG</name>
<feature type="region of interest" description="Disordered" evidence="2">
    <location>
        <begin position="70"/>
        <end position="170"/>
    </location>
</feature>
<protein>
    <recommendedName>
        <fullName evidence="3">C2H2-type domain-containing protein</fullName>
    </recommendedName>
</protein>
<accession>A0ABR4NB52</accession>
<sequence>MIEHMRAHTLEKPFMCPVKSCGHRFAVRSNCLAHGRTRHNRAFKPIVIDITKDEEGRNYEDLTLDEDELEAEYQEEEENAQRAAAKRASAQSAASAGAAAAASSRDRDSLPPALQTHFQRNQRQNTPQPTTPTGLSDSGSRLGKRKLVQPDNTKRARRSAPQEQQPTSPKIQVAMLTSEQCIQREIRGFEEQRRRVARYSGWIENFRQEFSMMQERYERLAACDIAAAEILASFTANSREFEAQLDQAQDHIHSTVDMIETKVISSLRSLLSRERQSSESARSAAAAAAAAAVAAASGSASFAAASGAVAAAAEPPTSTATA</sequence>
<dbReference type="PROSITE" id="PS50157">
    <property type="entry name" value="ZINC_FINGER_C2H2_2"/>
    <property type="match status" value="1"/>
</dbReference>
<dbReference type="PROSITE" id="PS00028">
    <property type="entry name" value="ZINC_FINGER_C2H2_1"/>
    <property type="match status" value="1"/>
</dbReference>
<evidence type="ECO:0000313" key="5">
    <source>
        <dbReference type="Proteomes" id="UP001527925"/>
    </source>
</evidence>
<feature type="compositionally biased region" description="Polar residues" evidence="2">
    <location>
        <begin position="161"/>
        <end position="170"/>
    </location>
</feature>
<dbReference type="Gene3D" id="3.30.160.60">
    <property type="entry name" value="Classic Zinc Finger"/>
    <property type="match status" value="1"/>
</dbReference>
<evidence type="ECO:0000259" key="3">
    <source>
        <dbReference type="PROSITE" id="PS50157"/>
    </source>
</evidence>
<keyword evidence="5" id="KW-1185">Reference proteome</keyword>
<evidence type="ECO:0000256" key="1">
    <source>
        <dbReference type="PROSITE-ProRule" id="PRU00042"/>
    </source>
</evidence>
<evidence type="ECO:0000256" key="2">
    <source>
        <dbReference type="SAM" id="MobiDB-lite"/>
    </source>
</evidence>
<dbReference type="Proteomes" id="UP001527925">
    <property type="component" value="Unassembled WGS sequence"/>
</dbReference>
<keyword evidence="1" id="KW-0862">Zinc</keyword>
<keyword evidence="1" id="KW-0863">Zinc-finger</keyword>